<dbReference type="Gene3D" id="1.20.58.220">
    <property type="entry name" value="Phosphate transport system protein phou homolog 2, domain 2"/>
    <property type="match status" value="1"/>
</dbReference>
<dbReference type="Pfam" id="PF01895">
    <property type="entry name" value="PhoU"/>
    <property type="match status" value="2"/>
</dbReference>
<comment type="subunit">
    <text evidence="3 7">Homodimer.</text>
</comment>
<comment type="subcellular location">
    <subcellularLocation>
        <location evidence="1 7">Cytoplasm</location>
    </subcellularLocation>
</comment>
<reference evidence="9 10" key="1">
    <citation type="submission" date="2017-12" db="EMBL/GenBank/DDBJ databases">
        <title>Phylogenetic diversity of female urinary microbiome.</title>
        <authorList>
            <person name="Thomas-White K."/>
            <person name="Wolfe A.J."/>
        </authorList>
    </citation>
    <scope>NUCLEOTIDE SEQUENCE [LARGE SCALE GENOMIC DNA]</scope>
    <source>
        <strain evidence="9 10">UMB0844</strain>
    </source>
</reference>
<dbReference type="SUPFAM" id="SSF109755">
    <property type="entry name" value="PhoU-like"/>
    <property type="match status" value="1"/>
</dbReference>
<evidence type="ECO:0000256" key="4">
    <source>
        <dbReference type="ARBA" id="ARBA00022448"/>
    </source>
</evidence>
<dbReference type="GO" id="GO:0005737">
    <property type="term" value="C:cytoplasm"/>
    <property type="evidence" value="ECO:0007669"/>
    <property type="project" value="UniProtKB-SubCell"/>
</dbReference>
<dbReference type="AlphaFoldDB" id="A0A109RE05"/>
<dbReference type="InterPro" id="IPR026022">
    <property type="entry name" value="PhoU_dom"/>
</dbReference>
<comment type="similarity">
    <text evidence="2 7">Belongs to the PhoU family.</text>
</comment>
<evidence type="ECO:0000256" key="1">
    <source>
        <dbReference type="ARBA" id="ARBA00004496"/>
    </source>
</evidence>
<dbReference type="InterPro" id="IPR028366">
    <property type="entry name" value="PhoU"/>
</dbReference>
<gene>
    <name evidence="9" type="primary">phoU</name>
    <name evidence="9" type="ORF">CYJ27_03465</name>
</gene>
<keyword evidence="4 7" id="KW-0813">Transport</keyword>
<evidence type="ECO:0000256" key="5">
    <source>
        <dbReference type="ARBA" id="ARBA00022490"/>
    </source>
</evidence>
<dbReference type="PIRSF" id="PIRSF003107">
    <property type="entry name" value="PhoU"/>
    <property type="match status" value="1"/>
</dbReference>
<evidence type="ECO:0000256" key="3">
    <source>
        <dbReference type="ARBA" id="ARBA00011738"/>
    </source>
</evidence>
<dbReference type="GO" id="GO:0006817">
    <property type="term" value="P:phosphate ion transport"/>
    <property type="evidence" value="ECO:0007669"/>
    <property type="project" value="UniProtKB-KW"/>
</dbReference>
<dbReference type="Proteomes" id="UP000234775">
    <property type="component" value="Unassembled WGS sequence"/>
</dbReference>
<evidence type="ECO:0000256" key="6">
    <source>
        <dbReference type="ARBA" id="ARBA00022592"/>
    </source>
</evidence>
<dbReference type="PANTHER" id="PTHR42930">
    <property type="entry name" value="PHOSPHATE-SPECIFIC TRANSPORT SYSTEM ACCESSORY PROTEIN PHOU"/>
    <property type="match status" value="1"/>
</dbReference>
<proteinExistence type="inferred from homology"/>
<dbReference type="FunFam" id="1.20.58.220:FF:000004">
    <property type="entry name" value="Phosphate-specific transport system accessory protein PhoU"/>
    <property type="match status" value="1"/>
</dbReference>
<keyword evidence="5 7" id="KW-0963">Cytoplasm</keyword>
<evidence type="ECO:0000313" key="10">
    <source>
        <dbReference type="Proteomes" id="UP000234775"/>
    </source>
</evidence>
<accession>A0A109RE05</accession>
<dbReference type="InterPro" id="IPR038078">
    <property type="entry name" value="PhoU-like_sf"/>
</dbReference>
<dbReference type="NCBIfam" id="TIGR02135">
    <property type="entry name" value="phoU_full"/>
    <property type="match status" value="1"/>
</dbReference>
<organism evidence="9 10">
    <name type="scientific">Aerococcus christensenii</name>
    <dbReference type="NCBI Taxonomy" id="87541"/>
    <lineage>
        <taxon>Bacteria</taxon>
        <taxon>Bacillati</taxon>
        <taxon>Bacillota</taxon>
        <taxon>Bacilli</taxon>
        <taxon>Lactobacillales</taxon>
        <taxon>Aerococcaceae</taxon>
        <taxon>Aerococcus</taxon>
    </lineage>
</organism>
<dbReference type="GO" id="GO:0030643">
    <property type="term" value="P:intracellular phosphate ion homeostasis"/>
    <property type="evidence" value="ECO:0007669"/>
    <property type="project" value="InterPro"/>
</dbReference>
<comment type="caution">
    <text evidence="9">The sequence shown here is derived from an EMBL/GenBank/DDBJ whole genome shotgun (WGS) entry which is preliminary data.</text>
</comment>
<keyword evidence="10" id="KW-1185">Reference proteome</keyword>
<evidence type="ECO:0000259" key="8">
    <source>
        <dbReference type="Pfam" id="PF01895"/>
    </source>
</evidence>
<evidence type="ECO:0000256" key="7">
    <source>
        <dbReference type="PIRNR" id="PIRNR003107"/>
    </source>
</evidence>
<evidence type="ECO:0000256" key="2">
    <source>
        <dbReference type="ARBA" id="ARBA00008107"/>
    </source>
</evidence>
<evidence type="ECO:0000313" key="9">
    <source>
        <dbReference type="EMBL" id="PKY91741.1"/>
    </source>
</evidence>
<comment type="function">
    <text evidence="7">Plays a role in the regulation of phosphate uptake.</text>
</comment>
<dbReference type="GO" id="GO:0045936">
    <property type="term" value="P:negative regulation of phosphate metabolic process"/>
    <property type="evidence" value="ECO:0007669"/>
    <property type="project" value="InterPro"/>
</dbReference>
<dbReference type="RefSeq" id="WP_060777004.1">
    <property type="nucleotide sequence ID" value="NZ_CP014159.1"/>
</dbReference>
<protein>
    <recommendedName>
        <fullName evidence="7">Phosphate-specific transport system accessory protein PhoU</fullName>
    </recommendedName>
</protein>
<dbReference type="EMBL" id="PKGZ01000002">
    <property type="protein sequence ID" value="PKY91741.1"/>
    <property type="molecule type" value="Genomic_DNA"/>
</dbReference>
<feature type="domain" description="PhoU" evidence="8">
    <location>
        <begin position="125"/>
        <end position="210"/>
    </location>
</feature>
<dbReference type="KEGG" id="acg:AWM71_05460"/>
<name>A0A109RE05_9LACT</name>
<sequence>MKKTPLRRAFVNELKTLDSQFTKMGILTCKAIEEAVDALLLHHTEAAHHVIDNDKVINELEREIDRECFRLISLQGPIGDELRFIIAIIKASSDLERMGDHAVSIARGVLKVNNEPRMKNVEADLEKMADTVIKMADAAVSAFIVRDEQRAKEIAEMDHEVDHYFSALMPIILEDMKSNPKYILTGSSYISIISNLERMGDYVTNLCERIIFLDEGKVVNLND</sequence>
<feature type="domain" description="PhoU" evidence="8">
    <location>
        <begin position="22"/>
        <end position="107"/>
    </location>
</feature>
<dbReference type="PANTHER" id="PTHR42930:SF3">
    <property type="entry name" value="PHOSPHATE-SPECIFIC TRANSPORT SYSTEM ACCESSORY PROTEIN PHOU"/>
    <property type="match status" value="1"/>
</dbReference>
<keyword evidence="6 7" id="KW-0592">Phosphate transport</keyword>